<dbReference type="RefSeq" id="WP_157458337.1">
    <property type="nucleotide sequence ID" value="NZ_WQLB01000005.1"/>
</dbReference>
<keyword evidence="2" id="KW-1185">Reference proteome</keyword>
<evidence type="ECO:0000313" key="1">
    <source>
        <dbReference type="EMBL" id="MVN86292.1"/>
    </source>
</evidence>
<organism evidence="1 2">
    <name type="scientific">Deinococcus arboris</name>
    <dbReference type="NCBI Taxonomy" id="2682977"/>
    <lineage>
        <taxon>Bacteria</taxon>
        <taxon>Thermotogati</taxon>
        <taxon>Deinococcota</taxon>
        <taxon>Deinococci</taxon>
        <taxon>Deinococcales</taxon>
        <taxon>Deinococcaceae</taxon>
        <taxon>Deinococcus</taxon>
    </lineage>
</organism>
<comment type="caution">
    <text evidence="1">The sequence shown here is derived from an EMBL/GenBank/DDBJ whole genome shotgun (WGS) entry which is preliminary data.</text>
</comment>
<gene>
    <name evidence="1" type="ORF">GO986_05890</name>
</gene>
<dbReference type="AlphaFoldDB" id="A0A7C9HQM3"/>
<reference evidence="1 2" key="1">
    <citation type="submission" date="2019-12" db="EMBL/GenBank/DDBJ databases">
        <title>Deinococcus sp. HMF7620 Genome sequencing and assembly.</title>
        <authorList>
            <person name="Kang H."/>
            <person name="Kim H."/>
            <person name="Joh K."/>
        </authorList>
    </citation>
    <scope>NUCLEOTIDE SEQUENCE [LARGE SCALE GENOMIC DNA]</scope>
    <source>
        <strain evidence="1 2">HMF7620</strain>
    </source>
</reference>
<sequence length="63" mass="6756">MTASPGGVNMAEAQAFTVIRRSGDRVTQQNLDFSRAVQGPYSTLGLLAELRQALLGRQDGCQC</sequence>
<name>A0A7C9HQM3_9DEIO</name>
<accession>A0A7C9HQM3</accession>
<evidence type="ECO:0000313" key="2">
    <source>
        <dbReference type="Proteomes" id="UP000483286"/>
    </source>
</evidence>
<protein>
    <submittedName>
        <fullName evidence="1">Uncharacterized protein</fullName>
    </submittedName>
</protein>
<dbReference type="EMBL" id="WQLB01000005">
    <property type="protein sequence ID" value="MVN86292.1"/>
    <property type="molecule type" value="Genomic_DNA"/>
</dbReference>
<dbReference type="Proteomes" id="UP000483286">
    <property type="component" value="Unassembled WGS sequence"/>
</dbReference>
<proteinExistence type="predicted"/>